<evidence type="ECO:0000313" key="1">
    <source>
        <dbReference type="EMBL" id="GFR36800.1"/>
    </source>
</evidence>
<dbReference type="EMBL" id="BMAQ01000001">
    <property type="protein sequence ID" value="GFR36800.1"/>
    <property type="molecule type" value="Genomic_DNA"/>
</dbReference>
<gene>
    <name evidence="1" type="ORF">PRECH8_00960</name>
</gene>
<sequence length="140" mass="15443">MHKWAMFILFIAASILGLSVLIFAPPSSGEEVIPEAKDNEIQFILTNFKFDKDEYRVRAGEPVILTMINRQGTHGVMVQGTDINLLKDNPSQEVVFEEPGEYMLLCSVMCGTGHADMVAKLIVEEPLEDGDAAETNEQAA</sequence>
<comment type="caution">
    <text evidence="1">The sequence shown here is derived from an EMBL/GenBank/DDBJ whole genome shotgun (WGS) entry which is preliminary data.</text>
</comment>
<reference evidence="1" key="1">
    <citation type="submission" date="2020-08" db="EMBL/GenBank/DDBJ databases">
        <authorList>
            <person name="Uke A."/>
            <person name="Chhe C."/>
            <person name="Baramee S."/>
            <person name="Kosugi A."/>
        </authorList>
    </citation>
    <scope>NUCLEOTIDE SEQUENCE</scope>
    <source>
        <strain evidence="1">DA-C8</strain>
    </source>
</reference>
<dbReference type="RefSeq" id="WP_200965087.1">
    <property type="nucleotide sequence ID" value="NZ_BMAQ01000001.1"/>
</dbReference>
<dbReference type="AlphaFoldDB" id="A0A916VFP0"/>
<dbReference type="InterPro" id="IPR008972">
    <property type="entry name" value="Cupredoxin"/>
</dbReference>
<evidence type="ECO:0000313" key="2">
    <source>
        <dbReference type="Proteomes" id="UP000654993"/>
    </source>
</evidence>
<evidence type="ECO:0008006" key="3">
    <source>
        <dbReference type="Google" id="ProtNLM"/>
    </source>
</evidence>
<accession>A0A916VFP0</accession>
<name>A0A916VFP0_9BACL</name>
<dbReference type="Gene3D" id="2.60.40.420">
    <property type="entry name" value="Cupredoxins - blue copper proteins"/>
    <property type="match status" value="1"/>
</dbReference>
<organism evidence="1 2">
    <name type="scientific">Insulibacter thermoxylanivorax</name>
    <dbReference type="NCBI Taxonomy" id="2749268"/>
    <lineage>
        <taxon>Bacteria</taxon>
        <taxon>Bacillati</taxon>
        <taxon>Bacillota</taxon>
        <taxon>Bacilli</taxon>
        <taxon>Bacillales</taxon>
        <taxon>Paenibacillaceae</taxon>
        <taxon>Insulibacter</taxon>
    </lineage>
</organism>
<proteinExistence type="predicted"/>
<dbReference type="Proteomes" id="UP000654993">
    <property type="component" value="Unassembled WGS sequence"/>
</dbReference>
<reference evidence="1" key="2">
    <citation type="journal article" date="2021" name="Data Brief">
        <title>Draft genome sequence data of the facultative, thermophilic, xylanolytic bacterium Paenibacillus sp. strain DA-C8.</title>
        <authorList>
            <person name="Chhe C."/>
            <person name="Uke A."/>
            <person name="Baramee S."/>
            <person name="Ungkulpasvich U."/>
            <person name="Tachaapaikoon C."/>
            <person name="Pason P."/>
            <person name="Waeonukul R."/>
            <person name="Ratanakhanokchai K."/>
            <person name="Kosugi A."/>
        </authorList>
    </citation>
    <scope>NUCLEOTIDE SEQUENCE</scope>
    <source>
        <strain evidence="1">DA-C8</strain>
    </source>
</reference>
<dbReference type="SUPFAM" id="SSF49503">
    <property type="entry name" value="Cupredoxins"/>
    <property type="match status" value="1"/>
</dbReference>
<protein>
    <recommendedName>
        <fullName evidence="3">Cytochrome c oxidase subunit 2</fullName>
    </recommendedName>
</protein>
<keyword evidence="2" id="KW-1185">Reference proteome</keyword>